<dbReference type="GO" id="GO:0071978">
    <property type="term" value="P:bacterial-type flagellum-dependent swarming motility"/>
    <property type="evidence" value="ECO:0007669"/>
    <property type="project" value="TreeGrafter"/>
</dbReference>
<dbReference type="Pfam" id="PF03748">
    <property type="entry name" value="FliL"/>
    <property type="match status" value="1"/>
</dbReference>
<keyword evidence="11" id="KW-0966">Cell projection</keyword>
<evidence type="ECO:0000256" key="5">
    <source>
        <dbReference type="ARBA" id="ARBA00022500"/>
    </source>
</evidence>
<dbReference type="AlphaFoldDB" id="A0A930BV34"/>
<evidence type="ECO:0000256" key="2">
    <source>
        <dbReference type="ARBA" id="ARBA00004162"/>
    </source>
</evidence>
<keyword evidence="11" id="KW-0282">Flagellum</keyword>
<dbReference type="GO" id="GO:0005886">
    <property type="term" value="C:plasma membrane"/>
    <property type="evidence" value="ECO:0007669"/>
    <property type="project" value="UniProtKB-SubCell"/>
</dbReference>
<evidence type="ECO:0000256" key="1">
    <source>
        <dbReference type="ARBA" id="ARBA00002254"/>
    </source>
</evidence>
<dbReference type="PANTHER" id="PTHR35091">
    <property type="entry name" value="FLAGELLAR PROTEIN FLIL"/>
    <property type="match status" value="1"/>
</dbReference>
<evidence type="ECO:0000256" key="4">
    <source>
        <dbReference type="ARBA" id="ARBA00022475"/>
    </source>
</evidence>
<keyword evidence="6 10" id="KW-0812">Transmembrane</keyword>
<dbReference type="PANTHER" id="PTHR35091:SF2">
    <property type="entry name" value="FLAGELLAR PROTEIN FLIL"/>
    <property type="match status" value="1"/>
</dbReference>
<accession>A0A930BV34</accession>
<evidence type="ECO:0000256" key="10">
    <source>
        <dbReference type="RuleBase" id="RU364125"/>
    </source>
</evidence>
<feature type="transmembrane region" description="Helical" evidence="10">
    <location>
        <begin position="22"/>
        <end position="45"/>
    </location>
</feature>
<organism evidence="11 12">
    <name type="scientific">Dechloromonas agitata</name>
    <dbReference type="NCBI Taxonomy" id="73030"/>
    <lineage>
        <taxon>Bacteria</taxon>
        <taxon>Pseudomonadati</taxon>
        <taxon>Pseudomonadota</taxon>
        <taxon>Betaproteobacteria</taxon>
        <taxon>Rhodocyclales</taxon>
        <taxon>Azonexaceae</taxon>
        <taxon>Dechloromonas</taxon>
    </lineage>
</organism>
<keyword evidence="10" id="KW-0997">Cell inner membrane</keyword>
<gene>
    <name evidence="11" type="ORF">HXL68_09815</name>
</gene>
<comment type="similarity">
    <text evidence="3 10">Belongs to the FliL family.</text>
</comment>
<keyword evidence="11" id="KW-0969">Cilium</keyword>
<keyword evidence="4" id="KW-1003">Cell membrane</keyword>
<dbReference type="Proteomes" id="UP000718593">
    <property type="component" value="Unassembled WGS sequence"/>
</dbReference>
<dbReference type="EMBL" id="JABZMI010000185">
    <property type="protein sequence ID" value="MBF1165327.1"/>
    <property type="molecule type" value="Genomic_DNA"/>
</dbReference>
<proteinExistence type="inferred from homology"/>
<dbReference type="GO" id="GO:0009425">
    <property type="term" value="C:bacterial-type flagellum basal body"/>
    <property type="evidence" value="ECO:0007669"/>
    <property type="project" value="InterPro"/>
</dbReference>
<name>A0A930BV34_9RHOO</name>
<evidence type="ECO:0000256" key="8">
    <source>
        <dbReference type="ARBA" id="ARBA00022989"/>
    </source>
</evidence>
<protein>
    <recommendedName>
        <fullName evidence="10">Flagellar protein FliL</fullName>
    </recommendedName>
</protein>
<reference evidence="11" key="1">
    <citation type="submission" date="2020-04" db="EMBL/GenBank/DDBJ databases">
        <title>Deep metagenomics examines the oral microbiome during advanced dental caries in children, revealing novel taxa and co-occurrences with host molecules.</title>
        <authorList>
            <person name="Baker J.L."/>
            <person name="Morton J.T."/>
            <person name="Dinis M."/>
            <person name="Alvarez R."/>
            <person name="Tran N.C."/>
            <person name="Knight R."/>
            <person name="Edlund A."/>
        </authorList>
    </citation>
    <scope>NUCLEOTIDE SEQUENCE</scope>
    <source>
        <strain evidence="11">JCVI_32_bin.24</strain>
    </source>
</reference>
<evidence type="ECO:0000256" key="6">
    <source>
        <dbReference type="ARBA" id="ARBA00022692"/>
    </source>
</evidence>
<keyword evidence="9 10" id="KW-0472">Membrane</keyword>
<keyword evidence="7 10" id="KW-0283">Flagellar rotation</keyword>
<dbReference type="InterPro" id="IPR005503">
    <property type="entry name" value="FliL"/>
</dbReference>
<keyword evidence="5 10" id="KW-0145">Chemotaxis</keyword>
<dbReference type="GO" id="GO:0006935">
    <property type="term" value="P:chemotaxis"/>
    <property type="evidence" value="ECO:0007669"/>
    <property type="project" value="UniProtKB-KW"/>
</dbReference>
<evidence type="ECO:0000256" key="7">
    <source>
        <dbReference type="ARBA" id="ARBA00022779"/>
    </source>
</evidence>
<comment type="caution">
    <text evidence="11">The sequence shown here is derived from an EMBL/GenBank/DDBJ whole genome shotgun (WGS) entry which is preliminary data.</text>
</comment>
<evidence type="ECO:0000256" key="3">
    <source>
        <dbReference type="ARBA" id="ARBA00008281"/>
    </source>
</evidence>
<evidence type="ECO:0000313" key="11">
    <source>
        <dbReference type="EMBL" id="MBF1165327.1"/>
    </source>
</evidence>
<sequence length="188" mass="20443">MAKDAKPADDGAEVAPKKNKKLLIIILAVVLLLVLGGGGAAFMLLKKSDHEEGDEEVAEEVAKPKKKEKKKDAHAVPAFINLDPFTVNLVPETGDQYLQVALSLELEDIAEESALKAVMPKIRNNITLLLSSKKASDLLPKEGKEQLAESLRDEINSVIEPPKKNKKGELVMPEGPVKSVLFTSFIIQ</sequence>
<keyword evidence="8 10" id="KW-1133">Transmembrane helix</keyword>
<comment type="subcellular location">
    <subcellularLocation>
        <location evidence="10">Cell inner membrane</location>
    </subcellularLocation>
    <subcellularLocation>
        <location evidence="2">Cell membrane</location>
        <topology evidence="2">Single-pass membrane protein</topology>
    </subcellularLocation>
</comment>
<comment type="function">
    <text evidence="1 10">Controls the rotational direction of flagella during chemotaxis.</text>
</comment>
<evidence type="ECO:0000256" key="9">
    <source>
        <dbReference type="ARBA" id="ARBA00023136"/>
    </source>
</evidence>
<evidence type="ECO:0000313" key="12">
    <source>
        <dbReference type="Proteomes" id="UP000718593"/>
    </source>
</evidence>